<keyword evidence="9" id="KW-1133">Transmembrane helix</keyword>
<evidence type="ECO:0000256" key="1">
    <source>
        <dbReference type="ARBA" id="ARBA00001971"/>
    </source>
</evidence>
<feature type="binding site" description="axial binding residue" evidence="7">
    <location>
        <position position="555"/>
    </location>
    <ligand>
        <name>heme</name>
        <dbReference type="ChEBI" id="CHEBI:30413"/>
    </ligand>
    <ligandPart>
        <name>Fe</name>
        <dbReference type="ChEBI" id="CHEBI:18248"/>
    </ligandPart>
</feature>
<evidence type="ECO:0000313" key="10">
    <source>
        <dbReference type="EMBL" id="KAJ8992556.1"/>
    </source>
</evidence>
<dbReference type="GO" id="GO:0020037">
    <property type="term" value="F:heme binding"/>
    <property type="evidence" value="ECO:0007669"/>
    <property type="project" value="InterPro"/>
</dbReference>
<sequence length="628" mass="71512">MDLGEIWTKLDMLYEHWCTAIRQQQWFQSLMQSTPLNRSTAGWLLADLRFPTKSLNNLHLASTTADHISARPTLYLISSIPLLIILICLSTWLITTIQFWRTVSRSKKQAARASADVKPIAPPLLPYAIPWLGSAMSFLNEDPGSFWKMLQKKLQDTDAKIPICTILLGGQKAHVVNSATAVQALFKSKQVSRDLFNHQLATQALGASEYDAELMFPPSRPTEDLDDHKKRNDRTEKMEALNHEFLLSQSAVNSLTTKFMDCLHSVLDRADIDHEWKTIDLFSWWKKAMFEASTTAVLGSTILQENPDLAEQFWQYEAGLLARFYGLPRLVKPDAYSCMDVMLNRTQEWLQRGLTQHHMMPPEEPDWEPHFESKVVRARHRLYQEFGLKPRGRAAFDLGFLFALQANAIPSTCWLLAHLLSPVTPHDVLDRIQEEFKHAQTPTGDIDVSRLASQPLLNSALHETLRHYVDSLVTRQLQKDMVVDGYHLKKGDLIMAPSSLSQHDPTFWEQGDAPSADNWYAERFLRRDDETGKEYFSTSWASGKFFPFGGGSHVCPGRVFAKQEMLGALATLFQRFDIKFIEYVDTNRSGNRADLGKAASGFPKVKRQYAGNGTLKMDGDIRVQIRRK</sequence>
<protein>
    <recommendedName>
        <fullName evidence="12">Cytochrome P450</fullName>
    </recommendedName>
</protein>
<evidence type="ECO:0000313" key="11">
    <source>
        <dbReference type="Proteomes" id="UP001161757"/>
    </source>
</evidence>
<accession>A0AAN6EVT4</accession>
<dbReference type="PRINTS" id="PR00465">
    <property type="entry name" value="EP450IV"/>
</dbReference>
<evidence type="ECO:0000256" key="3">
    <source>
        <dbReference type="ARBA" id="ARBA00022617"/>
    </source>
</evidence>
<dbReference type="InterPro" id="IPR002403">
    <property type="entry name" value="Cyt_P450_E_grp-IV"/>
</dbReference>
<dbReference type="PROSITE" id="PS00086">
    <property type="entry name" value="CYTOCHROME_P450"/>
    <property type="match status" value="1"/>
</dbReference>
<evidence type="ECO:0000256" key="2">
    <source>
        <dbReference type="ARBA" id="ARBA00010617"/>
    </source>
</evidence>
<keyword evidence="6 7" id="KW-0408">Iron</keyword>
<evidence type="ECO:0000256" key="6">
    <source>
        <dbReference type="ARBA" id="ARBA00023004"/>
    </source>
</evidence>
<keyword evidence="3 7" id="KW-0349">Heme</keyword>
<dbReference type="InterPro" id="IPR001128">
    <property type="entry name" value="Cyt_P450"/>
</dbReference>
<dbReference type="AlphaFoldDB" id="A0AAN6EVT4"/>
<evidence type="ECO:0000256" key="8">
    <source>
        <dbReference type="RuleBase" id="RU000461"/>
    </source>
</evidence>
<keyword evidence="5 8" id="KW-0560">Oxidoreductase</keyword>
<gene>
    <name evidence="10" type="ORF">HRR80_003656</name>
</gene>
<dbReference type="GO" id="GO:0005506">
    <property type="term" value="F:iron ion binding"/>
    <property type="evidence" value="ECO:0007669"/>
    <property type="project" value="InterPro"/>
</dbReference>
<name>A0AAN6EVT4_EXODE</name>
<proteinExistence type="inferred from homology"/>
<dbReference type="Pfam" id="PF00067">
    <property type="entry name" value="p450"/>
    <property type="match status" value="1"/>
</dbReference>
<evidence type="ECO:0000256" key="7">
    <source>
        <dbReference type="PIRSR" id="PIRSR602403-1"/>
    </source>
</evidence>
<dbReference type="Proteomes" id="UP001161757">
    <property type="component" value="Unassembled WGS sequence"/>
</dbReference>
<dbReference type="InterPro" id="IPR017972">
    <property type="entry name" value="Cyt_P450_CS"/>
</dbReference>
<evidence type="ECO:0000256" key="5">
    <source>
        <dbReference type="ARBA" id="ARBA00023002"/>
    </source>
</evidence>
<dbReference type="CDD" id="cd11040">
    <property type="entry name" value="CYP7_CYP8-like"/>
    <property type="match status" value="1"/>
</dbReference>
<dbReference type="SUPFAM" id="SSF48264">
    <property type="entry name" value="Cytochrome P450"/>
    <property type="match status" value="1"/>
</dbReference>
<comment type="cofactor">
    <cofactor evidence="1 7">
        <name>heme</name>
        <dbReference type="ChEBI" id="CHEBI:30413"/>
    </cofactor>
</comment>
<dbReference type="Gene3D" id="1.10.630.10">
    <property type="entry name" value="Cytochrome P450"/>
    <property type="match status" value="1"/>
</dbReference>
<keyword evidence="9" id="KW-0812">Transmembrane</keyword>
<reference evidence="10" key="1">
    <citation type="submission" date="2023-01" db="EMBL/GenBank/DDBJ databases">
        <title>Exophiala dermititidis isolated from Cystic Fibrosis Patient.</title>
        <authorList>
            <person name="Kurbessoian T."/>
            <person name="Crocker A."/>
            <person name="Murante D."/>
            <person name="Hogan D.A."/>
            <person name="Stajich J.E."/>
        </authorList>
    </citation>
    <scope>NUCLEOTIDE SEQUENCE</scope>
    <source>
        <strain evidence="10">Ex8</strain>
    </source>
</reference>
<evidence type="ECO:0000256" key="4">
    <source>
        <dbReference type="ARBA" id="ARBA00022723"/>
    </source>
</evidence>
<dbReference type="GO" id="GO:0016705">
    <property type="term" value="F:oxidoreductase activity, acting on paired donors, with incorporation or reduction of molecular oxygen"/>
    <property type="evidence" value="ECO:0007669"/>
    <property type="project" value="InterPro"/>
</dbReference>
<dbReference type="PANTHER" id="PTHR24304:SF2">
    <property type="entry name" value="24-HYDROXYCHOLESTEROL 7-ALPHA-HYDROXYLASE"/>
    <property type="match status" value="1"/>
</dbReference>
<comment type="caution">
    <text evidence="10">The sequence shown here is derived from an EMBL/GenBank/DDBJ whole genome shotgun (WGS) entry which is preliminary data.</text>
</comment>
<keyword evidence="4 7" id="KW-0479">Metal-binding</keyword>
<comment type="similarity">
    <text evidence="2 8">Belongs to the cytochrome P450 family.</text>
</comment>
<keyword evidence="8" id="KW-0503">Monooxygenase</keyword>
<feature type="transmembrane region" description="Helical" evidence="9">
    <location>
        <begin position="74"/>
        <end position="100"/>
    </location>
</feature>
<evidence type="ECO:0000256" key="9">
    <source>
        <dbReference type="SAM" id="Phobius"/>
    </source>
</evidence>
<dbReference type="InterPro" id="IPR036396">
    <property type="entry name" value="Cyt_P450_sf"/>
</dbReference>
<keyword evidence="9" id="KW-0472">Membrane</keyword>
<dbReference type="GO" id="GO:0008395">
    <property type="term" value="F:steroid hydroxylase activity"/>
    <property type="evidence" value="ECO:0007669"/>
    <property type="project" value="TreeGrafter"/>
</dbReference>
<dbReference type="EMBL" id="JAJGCB010000005">
    <property type="protein sequence ID" value="KAJ8992556.1"/>
    <property type="molecule type" value="Genomic_DNA"/>
</dbReference>
<dbReference type="InterPro" id="IPR050529">
    <property type="entry name" value="CYP450_sterol_14alpha_dmase"/>
</dbReference>
<organism evidence="10 11">
    <name type="scientific">Exophiala dermatitidis</name>
    <name type="common">Black yeast-like fungus</name>
    <name type="synonym">Wangiella dermatitidis</name>
    <dbReference type="NCBI Taxonomy" id="5970"/>
    <lineage>
        <taxon>Eukaryota</taxon>
        <taxon>Fungi</taxon>
        <taxon>Dikarya</taxon>
        <taxon>Ascomycota</taxon>
        <taxon>Pezizomycotina</taxon>
        <taxon>Eurotiomycetes</taxon>
        <taxon>Chaetothyriomycetidae</taxon>
        <taxon>Chaetothyriales</taxon>
        <taxon>Herpotrichiellaceae</taxon>
        <taxon>Exophiala</taxon>
    </lineage>
</organism>
<dbReference type="PANTHER" id="PTHR24304">
    <property type="entry name" value="CYTOCHROME P450 FAMILY 7"/>
    <property type="match status" value="1"/>
</dbReference>
<evidence type="ECO:0008006" key="12">
    <source>
        <dbReference type="Google" id="ProtNLM"/>
    </source>
</evidence>